<comment type="subunit">
    <text evidence="1">Self-associates forming complexes of several hundred monomers.</text>
</comment>
<dbReference type="VEuPathDB" id="VectorBase:MDOA001265"/>
<organism evidence="9">
    <name type="scientific">Musca domestica</name>
    <name type="common">House fly</name>
    <dbReference type="NCBI Taxonomy" id="7370"/>
    <lineage>
        <taxon>Eukaryota</taxon>
        <taxon>Metazoa</taxon>
        <taxon>Ecdysozoa</taxon>
        <taxon>Arthropoda</taxon>
        <taxon>Hexapoda</taxon>
        <taxon>Insecta</taxon>
        <taxon>Pterygota</taxon>
        <taxon>Neoptera</taxon>
        <taxon>Endopterygota</taxon>
        <taxon>Diptera</taxon>
        <taxon>Brachycera</taxon>
        <taxon>Muscomorpha</taxon>
        <taxon>Muscoidea</taxon>
        <taxon>Muscidae</taxon>
        <taxon>Musca</taxon>
    </lineage>
</organism>
<evidence type="ECO:0000256" key="1">
    <source>
        <dbReference type="ARBA" id="ARBA00011764"/>
    </source>
</evidence>
<evidence type="ECO:0000259" key="8">
    <source>
        <dbReference type="Pfam" id="PF13873"/>
    </source>
</evidence>
<evidence type="ECO:0000313" key="9">
    <source>
        <dbReference type="EnsemblMetazoa" id="MDOA001265-PA"/>
    </source>
</evidence>
<evidence type="ECO:0000256" key="4">
    <source>
        <dbReference type="ARBA" id="ARBA00023125"/>
    </source>
</evidence>
<protein>
    <recommendedName>
        <fullName evidence="2">Regulatory protein zeste</fullName>
    </recommendedName>
</protein>
<feature type="compositionally biased region" description="Polar residues" evidence="7">
    <location>
        <begin position="663"/>
        <end position="679"/>
    </location>
</feature>
<feature type="region of interest" description="Disordered" evidence="7">
    <location>
        <begin position="660"/>
        <end position="679"/>
    </location>
</feature>
<accession>A0A1I8M4X2</accession>
<dbReference type="VEuPathDB" id="VectorBase:MDOMA2_015047"/>
<reference evidence="9" key="1">
    <citation type="submission" date="2020-05" db="UniProtKB">
        <authorList>
            <consortium name="EnsemblMetazoa"/>
        </authorList>
    </citation>
    <scope>IDENTIFICATION</scope>
    <source>
        <strain evidence="9">Aabys</strain>
    </source>
</reference>
<evidence type="ECO:0000256" key="2">
    <source>
        <dbReference type="ARBA" id="ARBA00016807"/>
    </source>
</evidence>
<evidence type="ECO:0000256" key="3">
    <source>
        <dbReference type="ARBA" id="ARBA00023015"/>
    </source>
</evidence>
<comment type="function">
    <text evidence="6">Involved in transvection phenomena (= synapsis-dependent gene expression), where the synaptic pairing of chromosomes carrying genes with which zeste interacts influences the expression of these genes. Zeste binds to DNA and stimulates transcription from a nearby promoter.</text>
</comment>
<name>A0A1I8M4X2_MUSDO</name>
<sequence>MQNSQSVYAVSQSMSSNENHLNDHYEITEVELPPSYDEQTYENGNCEETQLQQPEINTETCGRHIRSWTHKKKTTDRQFRLLHLEMARHPSAAGGYNAGVDRQQADEEWKEIVEKLNAIGPPYRSISEWKKVWSDARLRLKKRMCKNSKTLGYFNVESGTDDDLVGETLNNSIYSISSYDDYDGEEPNPASFVNVCQESVYNCEANHHSPAQPKNQSIDEEAYCETKDNKNHLHSILNIPNHIQDTQDNPNASESSPFTLQYQMQQNNMLMQHLIGISTTLTNLLERHVTATEKMTQIMERQSRRKDFNGFMQRRRENRTKARMKKFYEFFWSRGTSYKKTTNRQYSVLIREIGKHLASAPKSKGDHYLFWCELRDKLNCLGPPTRTITEWKKASKINNLCYKKPKTSFDSLKFQVWNDCQRSRKRRELLRETLRKTKVEPIEVRDEPIYDDRGEAIDMYNDFHEVEKEELETDNMYTNECSQSSQDMPHNFDDSVSSFIISEANDSSFEQPVIQRPLPPLYRCPSTVSTPSPAAPPPPPPPLPQISHVYPIATSTAFNHFVVNTTPKTNDPNVANSSPAAGVSLSSSFNQDIFQVLKNQMIHQTKLLEHMSRVSNNMAQLMERQVTAIEKQTEAVRRQAIAMEHHTLVMNSFVDMIRDKMPKTNSNNRTANSGHNGKS</sequence>
<dbReference type="GO" id="GO:0003677">
    <property type="term" value="F:DNA binding"/>
    <property type="evidence" value="ECO:0007669"/>
    <property type="project" value="UniProtKB-KW"/>
</dbReference>
<dbReference type="AlphaFoldDB" id="A0A1I8M4X2"/>
<keyword evidence="4" id="KW-0238">DNA-binding</keyword>
<evidence type="ECO:0000256" key="6">
    <source>
        <dbReference type="ARBA" id="ARBA00025466"/>
    </source>
</evidence>
<dbReference type="Pfam" id="PF13873">
    <property type="entry name" value="Myb_DNA-bind_5"/>
    <property type="match status" value="1"/>
</dbReference>
<dbReference type="VEuPathDB" id="VectorBase:MDOMA2_011856"/>
<dbReference type="EnsemblMetazoa" id="MDOA001265-RA">
    <property type="protein sequence ID" value="MDOA001265-PA"/>
    <property type="gene ID" value="MDOA001265"/>
</dbReference>
<keyword evidence="3" id="KW-0805">Transcription regulation</keyword>
<evidence type="ECO:0000256" key="7">
    <source>
        <dbReference type="SAM" id="MobiDB-lite"/>
    </source>
</evidence>
<keyword evidence="5" id="KW-0804">Transcription</keyword>
<evidence type="ECO:0000256" key="5">
    <source>
        <dbReference type="ARBA" id="ARBA00023163"/>
    </source>
</evidence>
<proteinExistence type="predicted"/>
<feature type="domain" description="Myb/SANT-like DNA-binding" evidence="8">
    <location>
        <begin position="71"/>
        <end position="146"/>
    </location>
</feature>
<dbReference type="InterPro" id="IPR028002">
    <property type="entry name" value="Myb_DNA-bind_5"/>
</dbReference>